<accession>A0ABW6IJP0</accession>
<dbReference type="Gene3D" id="3.30.420.10">
    <property type="entry name" value="Ribonuclease H-like superfamily/Ribonuclease H"/>
    <property type="match status" value="1"/>
</dbReference>
<dbReference type="SUPFAM" id="SSF53098">
    <property type="entry name" value="Ribonuclease H-like"/>
    <property type="match status" value="1"/>
</dbReference>
<reference evidence="5 6" key="1">
    <citation type="submission" date="2024-10" db="EMBL/GenBank/DDBJ databases">
        <authorList>
            <person name="Ratan Roy A."/>
            <person name="Morales Sandoval P.H."/>
            <person name="De Los Santos Villalobos S."/>
            <person name="Chakraborty S."/>
            <person name="Mukherjee J."/>
        </authorList>
    </citation>
    <scope>NUCLEOTIDE SEQUENCE [LARGE SCALE GENOMIC DNA]</scope>
    <source>
        <strain evidence="5 6">S1</strain>
    </source>
</reference>
<keyword evidence="3" id="KW-0269">Exonuclease</keyword>
<dbReference type="CDD" id="cd06127">
    <property type="entry name" value="DEDDh"/>
    <property type="match status" value="1"/>
</dbReference>
<comment type="caution">
    <text evidence="5">The sequence shown here is derived from an EMBL/GenBank/DDBJ whole genome shotgun (WGS) entry which is preliminary data.</text>
</comment>
<evidence type="ECO:0000256" key="1">
    <source>
        <dbReference type="ARBA" id="ARBA00022722"/>
    </source>
</evidence>
<dbReference type="PANTHER" id="PTHR30231:SF4">
    <property type="entry name" value="PROTEIN NEN2"/>
    <property type="match status" value="1"/>
</dbReference>
<evidence type="ECO:0000259" key="4">
    <source>
        <dbReference type="SMART" id="SM00479"/>
    </source>
</evidence>
<dbReference type="Proteomes" id="UP001600165">
    <property type="component" value="Unassembled WGS sequence"/>
</dbReference>
<evidence type="ECO:0000256" key="3">
    <source>
        <dbReference type="ARBA" id="ARBA00022839"/>
    </source>
</evidence>
<evidence type="ECO:0000313" key="6">
    <source>
        <dbReference type="Proteomes" id="UP001600165"/>
    </source>
</evidence>
<feature type="domain" description="Exonuclease" evidence="4">
    <location>
        <begin position="30"/>
        <end position="199"/>
    </location>
</feature>
<dbReference type="SMART" id="SM00479">
    <property type="entry name" value="EXOIII"/>
    <property type="match status" value="1"/>
</dbReference>
<proteinExistence type="predicted"/>
<dbReference type="InterPro" id="IPR013520">
    <property type="entry name" value="Ribonucl_H"/>
</dbReference>
<dbReference type="InterPro" id="IPR036397">
    <property type="entry name" value="RNaseH_sf"/>
</dbReference>
<dbReference type="EMBL" id="JBHZOL010000093">
    <property type="protein sequence ID" value="MFE4107820.1"/>
    <property type="molecule type" value="Genomic_DNA"/>
</dbReference>
<gene>
    <name evidence="5" type="ORF">ACFVKH_16145</name>
</gene>
<sequence>MALEHQSTKAQSALLSTDLLAYYRHISQADLSIVDLETTGSLAYKARVIEVSVLQASLANGIQFQQTDLINPGVHIPAQVTRITGLTQAMIAPAIAPEAVWPQYQPLLTTGVLTAHNLAFDYRFLQSEYQRLGQTFERSPSQQFCTVLLSRLMLADLPSRSLPKLVEHFGFDVSESHRAAADALACWYLAEYLLRQIQQEPDEVILQRFGQQWMRLKDAAKLLKCRKDEAYALLEKAQIAPRLSRSQKPLYRRGEVEKVFWQQQTQQLSLL</sequence>
<keyword evidence="6" id="KW-1185">Reference proteome</keyword>
<protein>
    <submittedName>
        <fullName evidence="5">PolC-type DNA polymerase III</fullName>
    </submittedName>
</protein>
<dbReference type="InterPro" id="IPR012337">
    <property type="entry name" value="RNaseH-like_sf"/>
</dbReference>
<keyword evidence="1" id="KW-0540">Nuclease</keyword>
<evidence type="ECO:0000256" key="2">
    <source>
        <dbReference type="ARBA" id="ARBA00022801"/>
    </source>
</evidence>
<dbReference type="PANTHER" id="PTHR30231">
    <property type="entry name" value="DNA POLYMERASE III SUBUNIT EPSILON"/>
    <property type="match status" value="1"/>
</dbReference>
<dbReference type="RefSeq" id="WP_377966901.1">
    <property type="nucleotide sequence ID" value="NZ_JBHZOL010000093.1"/>
</dbReference>
<organism evidence="5 6">
    <name type="scientific">Almyronema epifaneia S1</name>
    <dbReference type="NCBI Taxonomy" id="2991925"/>
    <lineage>
        <taxon>Bacteria</taxon>
        <taxon>Bacillati</taxon>
        <taxon>Cyanobacteriota</taxon>
        <taxon>Cyanophyceae</taxon>
        <taxon>Nodosilineales</taxon>
        <taxon>Nodosilineaceae</taxon>
        <taxon>Almyronema</taxon>
        <taxon>Almyronema epifaneia</taxon>
    </lineage>
</organism>
<keyword evidence="2" id="KW-0378">Hydrolase</keyword>
<dbReference type="Pfam" id="PF00929">
    <property type="entry name" value="RNase_T"/>
    <property type="match status" value="1"/>
</dbReference>
<name>A0ABW6IJP0_9CYAN</name>
<evidence type="ECO:0000313" key="5">
    <source>
        <dbReference type="EMBL" id="MFE4107820.1"/>
    </source>
</evidence>